<dbReference type="EMBL" id="AUZX01014173">
    <property type="protein sequence ID" value="EQD32850.1"/>
    <property type="molecule type" value="Genomic_DNA"/>
</dbReference>
<gene>
    <name evidence="1" type="ORF">B1A_19212</name>
</gene>
<proteinExistence type="predicted"/>
<accession>T0ZSM8</accession>
<dbReference type="AlphaFoldDB" id="T0ZSM8"/>
<feature type="non-terminal residue" evidence="1">
    <location>
        <position position="1"/>
    </location>
</feature>
<protein>
    <submittedName>
        <fullName evidence="1">17 kDa surface antigen</fullName>
    </submittedName>
</protein>
<evidence type="ECO:0000313" key="1">
    <source>
        <dbReference type="EMBL" id="EQD32850.1"/>
    </source>
</evidence>
<name>T0ZSM8_9ZZZZ</name>
<sequence>GALIGGIAGAAVGGIGCSLYNAHYHSQQIASAQTVEQQYQASHAGSLPTQNMIVAYSTGMQPSSTVAAGSQADLESRITVLQGRNAPPPKVNEQVVLLSPEGKQLTEFEKPATAVDGSGEYLSTFSFTLPKGIQHGRYTVRTTAIVDGKPVRTNTVPMVVV</sequence>
<reference evidence="1" key="1">
    <citation type="submission" date="2013-08" db="EMBL/GenBank/DDBJ databases">
        <authorList>
            <person name="Mendez C."/>
            <person name="Richter M."/>
            <person name="Ferrer M."/>
            <person name="Sanchez J."/>
        </authorList>
    </citation>
    <scope>NUCLEOTIDE SEQUENCE</scope>
</reference>
<reference evidence="1" key="2">
    <citation type="journal article" date="2014" name="ISME J.">
        <title>Microbial stratification in low pH oxic and suboxic macroscopic growths along an acid mine drainage.</title>
        <authorList>
            <person name="Mendez-Garcia C."/>
            <person name="Mesa V."/>
            <person name="Sprenger R.R."/>
            <person name="Richter M."/>
            <person name="Diez M.S."/>
            <person name="Solano J."/>
            <person name="Bargiela R."/>
            <person name="Golyshina O.V."/>
            <person name="Manteca A."/>
            <person name="Ramos J.L."/>
            <person name="Gallego J.R."/>
            <person name="Llorente I."/>
            <person name="Martins Dos Santos V.A."/>
            <person name="Jensen O.N."/>
            <person name="Pelaez A.I."/>
            <person name="Sanchez J."/>
            <person name="Ferrer M."/>
        </authorList>
    </citation>
    <scope>NUCLEOTIDE SEQUENCE</scope>
</reference>
<organism evidence="1">
    <name type="scientific">mine drainage metagenome</name>
    <dbReference type="NCBI Taxonomy" id="410659"/>
    <lineage>
        <taxon>unclassified sequences</taxon>
        <taxon>metagenomes</taxon>
        <taxon>ecological metagenomes</taxon>
    </lineage>
</organism>
<comment type="caution">
    <text evidence="1">The sequence shown here is derived from an EMBL/GenBank/DDBJ whole genome shotgun (WGS) entry which is preliminary data.</text>
</comment>